<reference evidence="2" key="1">
    <citation type="journal article" date="2019" name="Int. J. Syst. Evol. Microbiol.">
        <title>The Global Catalogue of Microorganisms (GCM) 10K type strain sequencing project: providing services to taxonomists for standard genome sequencing and annotation.</title>
        <authorList>
            <consortium name="The Broad Institute Genomics Platform"/>
            <consortium name="The Broad Institute Genome Sequencing Center for Infectious Disease"/>
            <person name="Wu L."/>
            <person name="Ma J."/>
        </authorList>
    </citation>
    <scope>NUCLEOTIDE SEQUENCE [LARGE SCALE GENOMIC DNA]</scope>
    <source>
        <strain evidence="2">CCUG 47105</strain>
    </source>
</reference>
<name>A0ABW1XE09_9CELL</name>
<dbReference type="Proteomes" id="UP001596305">
    <property type="component" value="Unassembled WGS sequence"/>
</dbReference>
<dbReference type="RefSeq" id="WP_307824087.1">
    <property type="nucleotide sequence ID" value="NZ_BAAAIY010000006.1"/>
</dbReference>
<gene>
    <name evidence="1" type="ORF">ACFP71_18880</name>
</gene>
<evidence type="ECO:0000313" key="2">
    <source>
        <dbReference type="Proteomes" id="UP001596305"/>
    </source>
</evidence>
<comment type="caution">
    <text evidence="1">The sequence shown here is derived from an EMBL/GenBank/DDBJ whole genome shotgun (WGS) entry which is preliminary data.</text>
</comment>
<keyword evidence="2" id="KW-1185">Reference proteome</keyword>
<accession>A0ABW1XE09</accession>
<proteinExistence type="predicted"/>
<dbReference type="EMBL" id="JBHSTM010000013">
    <property type="protein sequence ID" value="MFC6426904.1"/>
    <property type="molecule type" value="Genomic_DNA"/>
</dbReference>
<organism evidence="1 2">
    <name type="scientific">Oerskovia paurometabola</name>
    <dbReference type="NCBI Taxonomy" id="162170"/>
    <lineage>
        <taxon>Bacteria</taxon>
        <taxon>Bacillati</taxon>
        <taxon>Actinomycetota</taxon>
        <taxon>Actinomycetes</taxon>
        <taxon>Micrococcales</taxon>
        <taxon>Cellulomonadaceae</taxon>
        <taxon>Oerskovia</taxon>
    </lineage>
</organism>
<sequence length="189" mass="20638">MSLSSPVYWTDVDQHRLQQDLADVHALAPGLAFELPPGVNAPHQGLWTGELPLWPFEREQPDGLTELLAHGLRVNVLCSAAHPVVPPTILPIDPSPLLSERSMNVWHVAPRGQLCLMQSSGSWRPSDRVSDLLLKACGWHVEYALMKAGVVEAMSERGIVEDESRDLLVRCAVEANQMVGSEPGRGADA</sequence>
<dbReference type="SUPFAM" id="SSF54495">
    <property type="entry name" value="UBC-like"/>
    <property type="match status" value="1"/>
</dbReference>
<evidence type="ECO:0000313" key="1">
    <source>
        <dbReference type="EMBL" id="MFC6426904.1"/>
    </source>
</evidence>
<dbReference type="InterPro" id="IPR016135">
    <property type="entry name" value="UBQ-conjugating_enzyme/RWD"/>
</dbReference>
<protein>
    <submittedName>
        <fullName evidence="1">Uncharacterized protein</fullName>
    </submittedName>
</protein>